<dbReference type="Gene3D" id="3.30.70.1430">
    <property type="entry name" value="Multidrug efflux transporter AcrB pore domain"/>
    <property type="match status" value="2"/>
</dbReference>
<evidence type="ECO:0000256" key="1">
    <source>
        <dbReference type="SAM" id="Phobius"/>
    </source>
</evidence>
<dbReference type="PANTHER" id="PTHR32063">
    <property type="match status" value="1"/>
</dbReference>
<feature type="transmembrane region" description="Helical" evidence="1">
    <location>
        <begin position="876"/>
        <end position="895"/>
    </location>
</feature>
<reference evidence="2" key="1">
    <citation type="submission" date="2017-03" db="EMBL/GenBank/DDBJ databases">
        <authorList>
            <consortium name="AG Boll"/>
        </authorList>
    </citation>
    <scope>NUCLEOTIDE SEQUENCE [LARGE SCALE GENOMIC DNA]</scope>
    <source>
        <strain evidence="2">Chol</strain>
    </source>
</reference>
<feature type="transmembrane region" description="Helical" evidence="1">
    <location>
        <begin position="982"/>
        <end position="1007"/>
    </location>
</feature>
<proteinExistence type="predicted"/>
<keyword evidence="1" id="KW-0472">Membrane</keyword>
<dbReference type="Gene3D" id="3.30.2090.10">
    <property type="entry name" value="Multidrug efflux transporter AcrB TolC docking domain, DN and DC subdomains"/>
    <property type="match status" value="2"/>
</dbReference>
<keyword evidence="1" id="KW-0812">Transmembrane</keyword>
<dbReference type="SUPFAM" id="SSF82866">
    <property type="entry name" value="Multidrug efflux transporter AcrB transmembrane domain"/>
    <property type="match status" value="2"/>
</dbReference>
<dbReference type="Proteomes" id="UP000242886">
    <property type="component" value="Chromosome SDENCHOL"/>
</dbReference>
<feature type="transmembrane region" description="Helical" evidence="1">
    <location>
        <begin position="431"/>
        <end position="453"/>
    </location>
</feature>
<dbReference type="InterPro" id="IPR001036">
    <property type="entry name" value="Acrflvin-R"/>
</dbReference>
<dbReference type="RefSeq" id="WP_331844118.1">
    <property type="nucleotide sequence ID" value="NZ_LT837803.1"/>
</dbReference>
<dbReference type="SUPFAM" id="SSF82714">
    <property type="entry name" value="Multidrug efflux transporter AcrB TolC docking domain, DN and DC subdomains"/>
    <property type="match status" value="2"/>
</dbReference>
<accession>A0A7Z7HNB8</accession>
<organism evidence="2 3">
    <name type="scientific">Sterolibacterium denitrificans</name>
    <dbReference type="NCBI Taxonomy" id="157592"/>
    <lineage>
        <taxon>Bacteria</taxon>
        <taxon>Pseudomonadati</taxon>
        <taxon>Pseudomonadota</taxon>
        <taxon>Betaproteobacteria</taxon>
        <taxon>Nitrosomonadales</taxon>
        <taxon>Sterolibacteriaceae</taxon>
        <taxon>Sterolibacterium</taxon>
    </lineage>
</organism>
<feature type="transmembrane region" description="Helical" evidence="1">
    <location>
        <begin position="337"/>
        <end position="353"/>
    </location>
</feature>
<sequence length="1029" mass="111627">MMNFSSLSIRNPVPAILLFAWLTILGLFAFRGLGIQAYPTVDLPIIMISATQEGMAPAQLEQEVARKIENAVAPLSLLRHMRTVVVDGAVSLIVEFMIDKDVEVALSEVRNAVDSIRPELPPDMTSPPVVSKLTTAGQPLLGYTVEAANMDVADLSWFVDNELARAMLAVPGVGKFQRVGGIDREVRIDLDPVRMTALGVSASEISMQLKRVQLNSSGGRAEVGDSVQSFRTLSTARSVAEIADLTLPLADGRTVRLSDIARVHDGYADRSSIALFDGQPSVAFELTRSKGSMEVTVAEAVAKALDKFRAEHPEVSITEIYNTWEPTYNNYRGSMDLLLEGAFIAVIVVWWFLRDWRATFVATTALPLSIIPTFFGMQLLGYSLDTMTMLAISLIVGVLVDDAIVEIENITRHLRMGKSPYHAAMEAAEEIGLAVIATSFTIAAVFLPAAFIGGIPGKYFAPFGITATIAVLVSLLVARLLTPMMAAYILRPPRHEHREPPLMDRYLELARWCLNHRKITVAVAFIFLIVSLGLTTLLPTGFLPTEDRALITLVIELPPGSTLKDTEDTAREASRRLRKIPEITGVFANVGAATDPYPETPTGAANIDNRKGTLIIRLKPRTERDARQGEVENQVRAVLRDMPAVRFQILSGAPGTVLRVVLGSDDPEALTMAARNVENELRGLQGIGYISSTASLQKPEIHITPDFARAADLGVSTDALAHAVRIATAGDYKVQLAKLDLPQRQVPIRVQIDPAVRHNLDQIRQIPVAAKGGTLPLEAVAKIEMGSGPAKIDRLDRIRNLSIETELGDRVLGDLLAEANALPSLQQLPPGVVRISDGDVEYMEELFERVGVGMLVGLISVYIVLVLLFRDFLQPVTILTALPLSLGGAFVALLLTNNALSMPSIYGILMLMGIVTKNSILLVDYVIIARQDQEMSRLDALLDACHKRARPIVMTTIAMGGGMMPVALGFGAADPGFRSPMAIVVIGGLLTSTLLSLLVVPVVFTYIDDLMVWLRRLAGRAIAEATSAK</sequence>
<feature type="transmembrane region" description="Helical" evidence="1">
    <location>
        <begin position="519"/>
        <end position="538"/>
    </location>
</feature>
<dbReference type="SUPFAM" id="SSF82693">
    <property type="entry name" value="Multidrug efflux transporter AcrB pore domain, PN1, PN2, PC1 and PC2 subdomains"/>
    <property type="match status" value="3"/>
</dbReference>
<feature type="transmembrane region" description="Helical" evidence="1">
    <location>
        <begin position="360"/>
        <end position="381"/>
    </location>
</feature>
<dbReference type="PANTHER" id="PTHR32063:SF77">
    <property type="entry name" value="ACR FAMILY TRANSPORT PROTEIN"/>
    <property type="match status" value="1"/>
</dbReference>
<dbReference type="InterPro" id="IPR027463">
    <property type="entry name" value="AcrB_DN_DC_subdom"/>
</dbReference>
<dbReference type="GO" id="GO:0005886">
    <property type="term" value="C:plasma membrane"/>
    <property type="evidence" value="ECO:0007669"/>
    <property type="project" value="TreeGrafter"/>
</dbReference>
<dbReference type="PRINTS" id="PR00702">
    <property type="entry name" value="ACRIFLAVINRP"/>
</dbReference>
<feature type="transmembrane region" description="Helical" evidence="1">
    <location>
        <begin position="949"/>
        <end position="970"/>
    </location>
</feature>
<feature type="transmembrane region" description="Helical" evidence="1">
    <location>
        <begin position="907"/>
        <end position="928"/>
    </location>
</feature>
<keyword evidence="3" id="KW-1185">Reference proteome</keyword>
<dbReference type="GO" id="GO:0042910">
    <property type="term" value="F:xenobiotic transmembrane transporter activity"/>
    <property type="evidence" value="ECO:0007669"/>
    <property type="project" value="TreeGrafter"/>
</dbReference>
<dbReference type="AlphaFoldDB" id="A0A7Z7HNB8"/>
<evidence type="ECO:0000313" key="2">
    <source>
        <dbReference type="EMBL" id="SMB21111.1"/>
    </source>
</evidence>
<feature type="transmembrane region" description="Helical" evidence="1">
    <location>
        <begin position="387"/>
        <end position="410"/>
    </location>
</feature>
<protein>
    <submittedName>
        <fullName evidence="2">Acriflavin resistance protein</fullName>
    </submittedName>
</protein>
<gene>
    <name evidence="2" type="ORF">SDENCHOL_10119</name>
</gene>
<dbReference type="Gene3D" id="3.30.70.1320">
    <property type="entry name" value="Multidrug efflux transporter AcrB pore domain like"/>
    <property type="match status" value="1"/>
</dbReference>
<name>A0A7Z7HNB8_9PROT</name>
<dbReference type="Gene3D" id="3.30.70.1440">
    <property type="entry name" value="Multidrug efflux transporter AcrB pore domain"/>
    <property type="match status" value="1"/>
</dbReference>
<dbReference type="EMBL" id="LT837803">
    <property type="protein sequence ID" value="SMB21111.1"/>
    <property type="molecule type" value="Genomic_DNA"/>
</dbReference>
<feature type="transmembrane region" description="Helical" evidence="1">
    <location>
        <begin position="459"/>
        <end position="481"/>
    </location>
</feature>
<feature type="transmembrane region" description="Helical" evidence="1">
    <location>
        <begin position="850"/>
        <end position="869"/>
    </location>
</feature>
<keyword evidence="1" id="KW-1133">Transmembrane helix</keyword>
<dbReference type="Pfam" id="PF00873">
    <property type="entry name" value="ACR_tran"/>
    <property type="match status" value="1"/>
</dbReference>
<dbReference type="Gene3D" id="1.20.1640.10">
    <property type="entry name" value="Multidrug efflux transporter AcrB transmembrane domain"/>
    <property type="match status" value="2"/>
</dbReference>
<evidence type="ECO:0000313" key="3">
    <source>
        <dbReference type="Proteomes" id="UP000242886"/>
    </source>
</evidence>